<evidence type="ECO:0000256" key="7">
    <source>
        <dbReference type="PROSITE-ProRule" id="PRU00325"/>
    </source>
</evidence>
<sequence length="908" mass="102414">MASSSSSSSYLIRFHCGGVFVRDHFSYDYEMLSEIPNVDMGGMNFVGFVKLLVSECSSDIKQIIFHVAGLGLELGLITLKNDEDLAKCVELGNDEHNDDSDSDLDDVFVYDNESEESETASVDHLSDGEEEVYDARTRKPNTASKKMFDASFLSMMYNGLPRDESAEKDVSAKKYVSDEDNLGDHWPIHDPTIKWKLMRHVLGEKYKSPEQLERALVFYTLVNGYNLYYEVNNPKRLLAKCCRDEKDRKFPFRLWASWMQNEKTYQIKKLIDEHSCSRNFEYARRGKMKALQQYETCLEDHYGMSWSYASEIINSNPGSTCKMSVVSMPDGKNYFSRFYVCFKRLREGWLQGCRRVIGIDGCFLKTICKENKDNWSWFMELLINDLGLVSGEGLTIISDQHKGIIEAAKQVMPLAEHRQCARHIYANFSKKYTGVQYMNLFWKAAKATYPISTDKACDAGENGIFECSNAMIVDARRKPIINMLEDIRVLCMERLQKTREKHAKWNDGICPNIRKKLEKYKDLHRFEVRNGYEGFKVDERSRTCSCKSWKLYGIPCEHGIAAIYFLHKDPENYVFGWYNKDVFVNDYNHYIEGMNGMDQWHIADYQKPLPPIVKRMSGRPPHKRKRDVIEDVGNRTRIRTASIGQVSATGEIVSASVGKVTAASEIISASGGNVTASGGIVTVRGGKVSTRGGGGEVSARGGKVSARGGKGTTTPSIPSTPCTPPPGFEMSTPNTASSDVRTSRGAIKLKEGGWIRSPEKERSGYADSGSSSVNKLRTVNGKVVSSRGRGDGSKLRMYPFGIRPIGFSVSWDPIDGQTMLGVSLPRHAWLEGITPQDCIIHDATQSEIALSQSQLVESQEEQPRQQEPRQQPRQRQPRRTSKRSAQIMFNKPLSPRPGLDPDDAISLE</sequence>
<reference evidence="10" key="1">
    <citation type="journal article" date="2022" name="Int. J. Mol. Sci.">
        <title>Draft Genome of Tanacetum Coccineum: Genomic Comparison of Closely Related Tanacetum-Family Plants.</title>
        <authorList>
            <person name="Yamashiro T."/>
            <person name="Shiraishi A."/>
            <person name="Nakayama K."/>
            <person name="Satake H."/>
        </authorList>
    </citation>
    <scope>NUCLEOTIDE SEQUENCE</scope>
</reference>
<keyword evidence="1" id="KW-0815">Transposition</keyword>
<dbReference type="Pfam" id="PF10551">
    <property type="entry name" value="MULE"/>
    <property type="match status" value="1"/>
</dbReference>
<accession>A0ABQ5AXL2</accession>
<dbReference type="Pfam" id="PF04434">
    <property type="entry name" value="SWIM"/>
    <property type="match status" value="1"/>
</dbReference>
<evidence type="ECO:0000256" key="1">
    <source>
        <dbReference type="ARBA" id="ARBA00022578"/>
    </source>
</evidence>
<evidence type="ECO:0000256" key="5">
    <source>
        <dbReference type="ARBA" id="ARBA00023125"/>
    </source>
</evidence>
<dbReference type="SMART" id="SM00575">
    <property type="entry name" value="ZnF_PMZ"/>
    <property type="match status" value="1"/>
</dbReference>
<dbReference type="PROSITE" id="PS01007">
    <property type="entry name" value="TRANSPOSASE_MUTATOR"/>
    <property type="match status" value="1"/>
</dbReference>
<feature type="region of interest" description="Disordered" evidence="8">
    <location>
        <begin position="115"/>
        <end position="134"/>
    </location>
</feature>
<keyword evidence="4" id="KW-0862">Zinc</keyword>
<dbReference type="PANTHER" id="PTHR31973">
    <property type="entry name" value="POLYPROTEIN, PUTATIVE-RELATED"/>
    <property type="match status" value="1"/>
</dbReference>
<organism evidence="10 11">
    <name type="scientific">Tanacetum coccineum</name>
    <dbReference type="NCBI Taxonomy" id="301880"/>
    <lineage>
        <taxon>Eukaryota</taxon>
        <taxon>Viridiplantae</taxon>
        <taxon>Streptophyta</taxon>
        <taxon>Embryophyta</taxon>
        <taxon>Tracheophyta</taxon>
        <taxon>Spermatophyta</taxon>
        <taxon>Magnoliopsida</taxon>
        <taxon>eudicotyledons</taxon>
        <taxon>Gunneridae</taxon>
        <taxon>Pentapetalae</taxon>
        <taxon>asterids</taxon>
        <taxon>campanulids</taxon>
        <taxon>Asterales</taxon>
        <taxon>Asteraceae</taxon>
        <taxon>Asteroideae</taxon>
        <taxon>Anthemideae</taxon>
        <taxon>Anthemidinae</taxon>
        <taxon>Tanacetum</taxon>
    </lineage>
</organism>
<proteinExistence type="predicted"/>
<dbReference type="InterPro" id="IPR006564">
    <property type="entry name" value="Znf_PMZ"/>
</dbReference>
<name>A0ABQ5AXL2_9ASTR</name>
<keyword evidence="6" id="KW-0233">DNA recombination</keyword>
<dbReference type="EMBL" id="BQNB010012745">
    <property type="protein sequence ID" value="GJT07365.1"/>
    <property type="molecule type" value="Genomic_DNA"/>
</dbReference>
<evidence type="ECO:0000256" key="8">
    <source>
        <dbReference type="SAM" id="MobiDB-lite"/>
    </source>
</evidence>
<keyword evidence="5" id="KW-0238">DNA-binding</keyword>
<evidence type="ECO:0000256" key="3">
    <source>
        <dbReference type="ARBA" id="ARBA00022771"/>
    </source>
</evidence>
<keyword evidence="2" id="KW-0479">Metal-binding</keyword>
<evidence type="ECO:0000256" key="4">
    <source>
        <dbReference type="ARBA" id="ARBA00022833"/>
    </source>
</evidence>
<dbReference type="PROSITE" id="PS50966">
    <property type="entry name" value="ZF_SWIM"/>
    <property type="match status" value="1"/>
</dbReference>
<evidence type="ECO:0000313" key="10">
    <source>
        <dbReference type="EMBL" id="GJT07365.1"/>
    </source>
</evidence>
<gene>
    <name evidence="10" type="ORF">Tco_0841827</name>
</gene>
<evidence type="ECO:0000256" key="2">
    <source>
        <dbReference type="ARBA" id="ARBA00022723"/>
    </source>
</evidence>
<reference evidence="10" key="2">
    <citation type="submission" date="2022-01" db="EMBL/GenBank/DDBJ databases">
        <authorList>
            <person name="Yamashiro T."/>
            <person name="Shiraishi A."/>
            <person name="Satake H."/>
            <person name="Nakayama K."/>
        </authorList>
    </citation>
    <scope>NUCLEOTIDE SEQUENCE</scope>
</reference>
<dbReference type="InterPro" id="IPR018289">
    <property type="entry name" value="MULE_transposase_dom"/>
</dbReference>
<dbReference type="PANTHER" id="PTHR31973:SF189">
    <property type="entry name" value="TRANSPOSASE, MUDR, PLANT, MULE TRANSPOSASE DOMAIN PROTEIN-RELATED"/>
    <property type="match status" value="1"/>
</dbReference>
<protein>
    <submittedName>
        <fullName evidence="10">Transposase, MuDR, plant</fullName>
    </submittedName>
</protein>
<keyword evidence="3 7" id="KW-0863">Zinc-finger</keyword>
<evidence type="ECO:0000256" key="6">
    <source>
        <dbReference type="ARBA" id="ARBA00023172"/>
    </source>
</evidence>
<keyword evidence="11" id="KW-1185">Reference proteome</keyword>
<feature type="region of interest" description="Disordered" evidence="8">
    <location>
        <begin position="687"/>
        <end position="724"/>
    </location>
</feature>
<evidence type="ECO:0000313" key="11">
    <source>
        <dbReference type="Proteomes" id="UP001151760"/>
    </source>
</evidence>
<feature type="region of interest" description="Disordered" evidence="8">
    <location>
        <begin position="853"/>
        <end position="908"/>
    </location>
</feature>
<dbReference type="Proteomes" id="UP001151760">
    <property type="component" value="Unassembled WGS sequence"/>
</dbReference>
<comment type="caution">
    <text evidence="10">The sequence shown here is derived from an EMBL/GenBank/DDBJ whole genome shotgun (WGS) entry which is preliminary data.</text>
</comment>
<feature type="domain" description="SWIM-type" evidence="9">
    <location>
        <begin position="535"/>
        <end position="567"/>
    </location>
</feature>
<evidence type="ECO:0000259" key="9">
    <source>
        <dbReference type="PROSITE" id="PS50966"/>
    </source>
</evidence>
<dbReference type="InterPro" id="IPR007527">
    <property type="entry name" value="Znf_SWIM"/>
</dbReference>
<dbReference type="InterPro" id="IPR001207">
    <property type="entry name" value="Transposase_mutator"/>
</dbReference>